<reference evidence="1" key="1">
    <citation type="submission" date="2021-05" db="EMBL/GenBank/DDBJ databases">
        <authorList>
            <person name="Alioto T."/>
            <person name="Alioto T."/>
            <person name="Gomez Garrido J."/>
        </authorList>
    </citation>
    <scope>NUCLEOTIDE SEQUENCE</scope>
</reference>
<proteinExistence type="predicted"/>
<name>A0A8D8YPB6_9HEMI</name>
<organism evidence="1">
    <name type="scientific">Cacopsylla melanoneura</name>
    <dbReference type="NCBI Taxonomy" id="428564"/>
    <lineage>
        <taxon>Eukaryota</taxon>
        <taxon>Metazoa</taxon>
        <taxon>Ecdysozoa</taxon>
        <taxon>Arthropoda</taxon>
        <taxon>Hexapoda</taxon>
        <taxon>Insecta</taxon>
        <taxon>Pterygota</taxon>
        <taxon>Neoptera</taxon>
        <taxon>Paraneoptera</taxon>
        <taxon>Hemiptera</taxon>
        <taxon>Sternorrhyncha</taxon>
        <taxon>Psylloidea</taxon>
        <taxon>Psyllidae</taxon>
        <taxon>Psyllinae</taxon>
        <taxon>Cacopsylla</taxon>
    </lineage>
</organism>
<accession>A0A8D8YPB6</accession>
<protein>
    <submittedName>
        <fullName evidence="1">Uncharacterized protein</fullName>
    </submittedName>
</protein>
<evidence type="ECO:0000313" key="1">
    <source>
        <dbReference type="EMBL" id="CAG6732559.1"/>
    </source>
</evidence>
<dbReference type="EMBL" id="HBUF01387198">
    <property type="protein sequence ID" value="CAG6732558.1"/>
    <property type="molecule type" value="Transcribed_RNA"/>
</dbReference>
<sequence length="99" mass="11313">MVGFEEDNLSKEGFDRGQSFLELFSGRGCKVDTFEGFVELVQAVFVEEFLPIVNLGFAGPGFVNHVDESESVESTCFLVYTAHCWAKWHHFWIWNQTAN</sequence>
<dbReference type="EMBL" id="HBUF01561276">
    <property type="protein sequence ID" value="CAG6762465.1"/>
    <property type="molecule type" value="Transcribed_RNA"/>
</dbReference>
<dbReference type="AlphaFoldDB" id="A0A8D8YPB6"/>
<dbReference type="EMBL" id="HBUF01561275">
    <property type="protein sequence ID" value="CAG6762464.1"/>
    <property type="molecule type" value="Transcribed_RNA"/>
</dbReference>
<dbReference type="EMBL" id="HBUF01387199">
    <property type="protein sequence ID" value="CAG6732559.1"/>
    <property type="molecule type" value="Transcribed_RNA"/>
</dbReference>